<dbReference type="AlphaFoldDB" id="A0A923FRD8"/>
<reference evidence="2" key="2">
    <citation type="submission" date="2020-07" db="EMBL/GenBank/DDBJ databases">
        <authorList>
            <person name="Lood C."/>
            <person name="Girard L."/>
        </authorList>
    </citation>
    <scope>NUCLEOTIDE SEQUENCE</scope>
    <source>
        <strain evidence="2">SWRI102</strain>
    </source>
</reference>
<name>A0A923FRD8_9PSED</name>
<dbReference type="Pfam" id="PF24731">
    <property type="entry name" value="DUF7683"/>
    <property type="match status" value="1"/>
</dbReference>
<evidence type="ECO:0000313" key="3">
    <source>
        <dbReference type="EMBL" id="MBV4553779.1"/>
    </source>
</evidence>
<comment type="caution">
    <text evidence="2">The sequence shown here is derived from an EMBL/GenBank/DDBJ whole genome shotgun (WGS) entry which is preliminary data.</text>
</comment>
<feature type="domain" description="DUF7683" evidence="1">
    <location>
        <begin position="19"/>
        <end position="88"/>
    </location>
</feature>
<dbReference type="EMBL" id="JABWQX020000002">
    <property type="protein sequence ID" value="MBV4553779.1"/>
    <property type="molecule type" value="Genomic_DNA"/>
</dbReference>
<sequence length="92" mass="10281">MKHEILAFDKSVEPLVFHVVEAFSKKSETLAFEVKLPAGCDAQLKQIMGWSTPLRGDEGYDLSPSQAAAIEALTGKQFYDDDHIFQLTCNVY</sequence>
<organism evidence="2">
    <name type="scientific">Pseudomonas marvdashtae</name>
    <dbReference type="NCBI Taxonomy" id="2745500"/>
    <lineage>
        <taxon>Bacteria</taxon>
        <taxon>Pseudomonadati</taxon>
        <taxon>Pseudomonadota</taxon>
        <taxon>Gammaproteobacteria</taxon>
        <taxon>Pseudomonadales</taxon>
        <taxon>Pseudomonadaceae</taxon>
        <taxon>Pseudomonas</taxon>
    </lineage>
</organism>
<accession>A0A923FRD8</accession>
<gene>
    <name evidence="3" type="ORF">HU742_021790</name>
    <name evidence="2" type="ORF">HU742_17550</name>
</gene>
<reference evidence="2 4" key="1">
    <citation type="journal article" date="2020" name="Microorganisms">
        <title>Reliable Identification of Environmental Pseudomonas Isolates Using the rpoD Gene.</title>
        <authorList>
            <consortium name="The Broad Institute Genome Sequencing Platform"/>
            <person name="Girard L."/>
            <person name="Lood C."/>
            <person name="Rokni-Zadeh H."/>
            <person name="van Noort V."/>
            <person name="Lavigne R."/>
            <person name="De Mot R."/>
        </authorList>
    </citation>
    <scope>NUCLEOTIDE SEQUENCE</scope>
    <source>
        <strain evidence="2 4">SWRI102</strain>
    </source>
</reference>
<evidence type="ECO:0000259" key="1">
    <source>
        <dbReference type="Pfam" id="PF24731"/>
    </source>
</evidence>
<proteinExistence type="predicted"/>
<protein>
    <recommendedName>
        <fullName evidence="1">DUF7683 domain-containing protein</fullName>
    </recommendedName>
</protein>
<dbReference type="InterPro" id="IPR056100">
    <property type="entry name" value="DUF7683"/>
</dbReference>
<dbReference type="RefSeq" id="WP_186644068.1">
    <property type="nucleotide sequence ID" value="NZ_JABWQX020000002.1"/>
</dbReference>
<dbReference type="Proteomes" id="UP000659438">
    <property type="component" value="Unassembled WGS sequence"/>
</dbReference>
<reference evidence="3" key="3">
    <citation type="submission" date="2021-06" db="EMBL/GenBank/DDBJ databases">
        <title>Updating the genus Pseudomonas: Description of 43 new species and partition of the Pseudomonas putida group.</title>
        <authorList>
            <person name="Girard L."/>
            <person name="Lood C."/>
            <person name="Vandamme P."/>
            <person name="Rokni-Zadeh H."/>
            <person name="Van Noort V."/>
            <person name="Hofte M."/>
            <person name="Lavigne R."/>
            <person name="De Mot R."/>
        </authorList>
    </citation>
    <scope>NUCLEOTIDE SEQUENCE</scope>
    <source>
        <strain evidence="3">SWRI102</strain>
    </source>
</reference>
<keyword evidence="4" id="KW-1185">Reference proteome</keyword>
<dbReference type="EMBL" id="JABWQX010000006">
    <property type="protein sequence ID" value="MBC3397018.1"/>
    <property type="molecule type" value="Genomic_DNA"/>
</dbReference>
<evidence type="ECO:0000313" key="2">
    <source>
        <dbReference type="EMBL" id="MBC3397018.1"/>
    </source>
</evidence>
<evidence type="ECO:0000313" key="4">
    <source>
        <dbReference type="Proteomes" id="UP000659438"/>
    </source>
</evidence>